<dbReference type="Proteomes" id="UP000640489">
    <property type="component" value="Unassembled WGS sequence"/>
</dbReference>
<organism evidence="2 3">
    <name type="scientific">Nocardioides islandensis</name>
    <dbReference type="NCBI Taxonomy" id="433663"/>
    <lineage>
        <taxon>Bacteria</taxon>
        <taxon>Bacillati</taxon>
        <taxon>Actinomycetota</taxon>
        <taxon>Actinomycetes</taxon>
        <taxon>Propionibacteriales</taxon>
        <taxon>Nocardioidaceae</taxon>
        <taxon>Nocardioides</taxon>
    </lineage>
</organism>
<evidence type="ECO:0000313" key="3">
    <source>
        <dbReference type="Proteomes" id="UP000640489"/>
    </source>
</evidence>
<accession>A0A930YG52</accession>
<evidence type="ECO:0000313" key="2">
    <source>
        <dbReference type="EMBL" id="MBF4765553.1"/>
    </source>
</evidence>
<name>A0A930YG52_9ACTN</name>
<gene>
    <name evidence="2" type="ORF">ISU07_20685</name>
</gene>
<comment type="caution">
    <text evidence="2">The sequence shown here is derived from an EMBL/GenBank/DDBJ whole genome shotgun (WGS) entry which is preliminary data.</text>
</comment>
<reference evidence="2" key="1">
    <citation type="submission" date="2020-11" db="EMBL/GenBank/DDBJ databases">
        <title>Nocardioides sp. nov., isolated from Soil of Cynanchum wilfordii Hemsley rhizosphere.</title>
        <authorList>
            <person name="Lee J.-S."/>
            <person name="Suh M.K."/>
            <person name="Kim J.-S."/>
        </authorList>
    </citation>
    <scope>NUCLEOTIDE SEQUENCE</scope>
    <source>
        <strain evidence="2">KCTC 19275</strain>
    </source>
</reference>
<keyword evidence="3" id="KW-1185">Reference proteome</keyword>
<dbReference type="RefSeq" id="WP_194708733.1">
    <property type="nucleotide sequence ID" value="NZ_JADKPN010000016.1"/>
</dbReference>
<dbReference type="EMBL" id="JADKPN010000016">
    <property type="protein sequence ID" value="MBF4765553.1"/>
    <property type="molecule type" value="Genomic_DNA"/>
</dbReference>
<proteinExistence type="predicted"/>
<feature type="region of interest" description="Disordered" evidence="1">
    <location>
        <begin position="1"/>
        <end position="29"/>
    </location>
</feature>
<protein>
    <submittedName>
        <fullName evidence="2">Uncharacterized protein</fullName>
    </submittedName>
</protein>
<dbReference type="AlphaFoldDB" id="A0A930YG52"/>
<sequence length="301" mass="31811">MVAAVSLSDGGRSADDVPQPADPSGLTTPLVAPESLLDVSELGFHIEPVPFLVANGDWAIDQDRQSAGVRVFGGDSNGMELQVEVYYEGRPFELPRNGTREPVTVHGLPGTYIELSTQGGGGHAAILAWEYAPDSWATVSAGWIESALPSDLRSKMLGAAAAVRPGGEALRVPVRVGTMPASLPSLEAAHDVSVAFWDGDWQWWLSLDDAIHIHATAETGSDCEGDDGSLHPASFTYRGHAGCLVDGERIGLSLDEAQVFIDFVDADPKPPINDLKQVLADLGIASDDASTWFDLRTALGG</sequence>
<evidence type="ECO:0000256" key="1">
    <source>
        <dbReference type="SAM" id="MobiDB-lite"/>
    </source>
</evidence>